<evidence type="ECO:0000313" key="2">
    <source>
        <dbReference type="Proteomes" id="UP001597307"/>
    </source>
</evidence>
<reference evidence="2" key="1">
    <citation type="journal article" date="2019" name="Int. J. Syst. Evol. Microbiol.">
        <title>The Global Catalogue of Microorganisms (GCM) 10K type strain sequencing project: providing services to taxonomists for standard genome sequencing and annotation.</title>
        <authorList>
            <consortium name="The Broad Institute Genomics Platform"/>
            <consortium name="The Broad Institute Genome Sequencing Center for Infectious Disease"/>
            <person name="Wu L."/>
            <person name="Ma J."/>
        </authorList>
    </citation>
    <scope>NUCLEOTIDE SEQUENCE [LARGE SCALE GENOMIC DNA]</scope>
    <source>
        <strain evidence="2">JCM 11496</strain>
    </source>
</reference>
<dbReference type="EMBL" id="JBHUGA010000058">
    <property type="protein sequence ID" value="MFD1847566.1"/>
    <property type="molecule type" value="Genomic_DNA"/>
</dbReference>
<dbReference type="RefSeq" id="WP_343882297.1">
    <property type="nucleotide sequence ID" value="NZ_BAAAIJ010000063.1"/>
</dbReference>
<protein>
    <submittedName>
        <fullName evidence="1">SRPBCC family protein</fullName>
    </submittedName>
</protein>
<name>A0ABW4QA12_9MICC</name>
<dbReference type="SUPFAM" id="SSF55961">
    <property type="entry name" value="Bet v1-like"/>
    <property type="match status" value="1"/>
</dbReference>
<proteinExistence type="predicted"/>
<sequence>MSSYLITRERFINAPASDIFEVLATPALHSVIDGSDTVQGEQPGGPQRLYQGAKFGMDMRIGAKYKTLNTVTEFEEGRRITWRHFTKATWSYLLEPRDGGTLVTEQWDARSVTGKVVLRPMGFLRKNPIAMEKTLAKLEDYVTKA</sequence>
<dbReference type="Gene3D" id="3.30.530.20">
    <property type="match status" value="1"/>
</dbReference>
<organism evidence="1 2">
    <name type="scientific">Arthrobacter flavus</name>
    <dbReference type="NCBI Taxonomy" id="95172"/>
    <lineage>
        <taxon>Bacteria</taxon>
        <taxon>Bacillati</taxon>
        <taxon>Actinomycetota</taxon>
        <taxon>Actinomycetes</taxon>
        <taxon>Micrococcales</taxon>
        <taxon>Micrococcaceae</taxon>
        <taxon>Arthrobacter</taxon>
    </lineage>
</organism>
<dbReference type="InterPro" id="IPR019587">
    <property type="entry name" value="Polyketide_cyclase/dehydratase"/>
</dbReference>
<gene>
    <name evidence="1" type="ORF">ACFSFX_13310</name>
</gene>
<dbReference type="Proteomes" id="UP001597307">
    <property type="component" value="Unassembled WGS sequence"/>
</dbReference>
<dbReference type="Pfam" id="PF10604">
    <property type="entry name" value="Polyketide_cyc2"/>
    <property type="match status" value="1"/>
</dbReference>
<comment type="caution">
    <text evidence="1">The sequence shown here is derived from an EMBL/GenBank/DDBJ whole genome shotgun (WGS) entry which is preliminary data.</text>
</comment>
<keyword evidence="2" id="KW-1185">Reference proteome</keyword>
<accession>A0ABW4QA12</accession>
<evidence type="ECO:0000313" key="1">
    <source>
        <dbReference type="EMBL" id="MFD1847566.1"/>
    </source>
</evidence>
<dbReference type="InterPro" id="IPR023393">
    <property type="entry name" value="START-like_dom_sf"/>
</dbReference>